<dbReference type="InterPro" id="IPR013785">
    <property type="entry name" value="Aldolase_TIM"/>
</dbReference>
<protein>
    <recommendedName>
        <fullName evidence="11">Probable nicotinate-nucleotide pyrophosphorylase [carboxylating]</fullName>
        <ecNumber evidence="5">2.4.2.19</ecNumber>
    </recommendedName>
    <alternativeName>
        <fullName evidence="9">Quinolinate phosphoribosyltransferase [decarboxylating]</fullName>
    </alternativeName>
</protein>
<dbReference type="EMBL" id="FMUX01000004">
    <property type="protein sequence ID" value="SCY11634.1"/>
    <property type="molecule type" value="Genomic_DNA"/>
</dbReference>
<gene>
    <name evidence="16" type="ORF">SAMN05216233_10476</name>
</gene>
<feature type="binding site" evidence="13">
    <location>
        <position position="163"/>
    </location>
    <ligand>
        <name>substrate</name>
    </ligand>
</feature>
<dbReference type="InterPro" id="IPR036068">
    <property type="entry name" value="Nicotinate_pribotase-like_C"/>
</dbReference>
<dbReference type="InterPro" id="IPR022412">
    <property type="entry name" value="Quinolinate_PRibosylTrfase_N"/>
</dbReference>
<feature type="binding site" evidence="13">
    <location>
        <position position="153"/>
    </location>
    <ligand>
        <name>substrate</name>
    </ligand>
</feature>
<feature type="domain" description="Quinolinate phosphoribosyl transferase N-terminal" evidence="15">
    <location>
        <begin position="21"/>
        <end position="106"/>
    </location>
</feature>
<evidence type="ECO:0000256" key="3">
    <source>
        <dbReference type="ARBA" id="ARBA00009400"/>
    </source>
</evidence>
<dbReference type="InterPro" id="IPR027277">
    <property type="entry name" value="NadC/ModD"/>
</dbReference>
<accession>A0A1G5DAJ1</accession>
<evidence type="ECO:0000256" key="2">
    <source>
        <dbReference type="ARBA" id="ARBA00004893"/>
    </source>
</evidence>
<dbReference type="FunFam" id="3.90.1170.20:FF:000001">
    <property type="entry name" value="Nicotinate-nucleotide diphosphorylase (Carboxylating)"/>
    <property type="match status" value="1"/>
</dbReference>
<feature type="binding site" evidence="13">
    <location>
        <begin position="258"/>
        <end position="260"/>
    </location>
    <ligand>
        <name>substrate</name>
    </ligand>
</feature>
<evidence type="ECO:0000256" key="5">
    <source>
        <dbReference type="ARBA" id="ARBA00011944"/>
    </source>
</evidence>
<name>A0A1G5DAJ1_9BACT</name>
<evidence type="ECO:0000256" key="13">
    <source>
        <dbReference type="PIRSR" id="PIRSR006250-1"/>
    </source>
</evidence>
<evidence type="ECO:0000313" key="17">
    <source>
        <dbReference type="Proteomes" id="UP000198870"/>
    </source>
</evidence>
<dbReference type="Gene3D" id="3.90.1170.20">
    <property type="entry name" value="Quinolinate phosphoribosyl transferase, N-terminal domain"/>
    <property type="match status" value="1"/>
</dbReference>
<evidence type="ECO:0000313" key="16">
    <source>
        <dbReference type="EMBL" id="SCY11634.1"/>
    </source>
</evidence>
<dbReference type="PIRSF" id="PIRSF006250">
    <property type="entry name" value="NadC_ModD"/>
    <property type="match status" value="1"/>
</dbReference>
<comment type="similarity">
    <text evidence="3 12">Belongs to the NadC/ModD family.</text>
</comment>
<dbReference type="PANTHER" id="PTHR32179:SF3">
    <property type="entry name" value="NICOTINATE-NUCLEOTIDE PYROPHOSPHORYLASE [CARBOXYLATING]"/>
    <property type="match status" value="1"/>
</dbReference>
<comment type="function">
    <text evidence="1">Involved in the catabolism of quinolinic acid (QA).</text>
</comment>
<dbReference type="STRING" id="419481.SAMN05216233_10476"/>
<evidence type="ECO:0000256" key="4">
    <source>
        <dbReference type="ARBA" id="ARBA00011218"/>
    </source>
</evidence>
<evidence type="ECO:0000259" key="14">
    <source>
        <dbReference type="Pfam" id="PF01729"/>
    </source>
</evidence>
<dbReference type="Gene3D" id="3.20.20.70">
    <property type="entry name" value="Aldolase class I"/>
    <property type="match status" value="1"/>
</dbReference>
<dbReference type="Proteomes" id="UP000198870">
    <property type="component" value="Unassembled WGS sequence"/>
</dbReference>
<evidence type="ECO:0000256" key="11">
    <source>
        <dbReference type="ARBA" id="ARBA00069173"/>
    </source>
</evidence>
<feature type="binding site" evidence="13">
    <location>
        <position position="214"/>
    </location>
    <ligand>
        <name>substrate</name>
    </ligand>
</feature>
<dbReference type="NCBIfam" id="TIGR00078">
    <property type="entry name" value="nadC"/>
    <property type="match status" value="1"/>
</dbReference>
<feature type="binding site" evidence="13">
    <location>
        <position position="193"/>
    </location>
    <ligand>
        <name>substrate</name>
    </ligand>
</feature>
<reference evidence="16 17" key="1">
    <citation type="submission" date="2016-10" db="EMBL/GenBank/DDBJ databases">
        <authorList>
            <person name="de Groot N.N."/>
        </authorList>
    </citation>
    <scope>NUCLEOTIDE SEQUENCE [LARGE SCALE GENOMIC DNA]</scope>
    <source>
        <strain evidence="16 17">AA1</strain>
    </source>
</reference>
<feature type="binding site" evidence="13">
    <location>
        <position position="96"/>
    </location>
    <ligand>
        <name>substrate</name>
    </ligand>
</feature>
<keyword evidence="6" id="KW-0662">Pyridine nucleotide biosynthesis</keyword>
<dbReference type="SUPFAM" id="SSF54675">
    <property type="entry name" value="Nicotinate/Quinolinate PRTase N-terminal domain-like"/>
    <property type="match status" value="1"/>
</dbReference>
<dbReference type="InterPro" id="IPR004393">
    <property type="entry name" value="NadC"/>
</dbReference>
<evidence type="ECO:0000256" key="7">
    <source>
        <dbReference type="ARBA" id="ARBA00022676"/>
    </source>
</evidence>
<dbReference type="Pfam" id="PF01729">
    <property type="entry name" value="QRPTase_C"/>
    <property type="match status" value="1"/>
</dbReference>
<keyword evidence="7 12" id="KW-0328">Glycosyltransferase</keyword>
<dbReference type="AlphaFoldDB" id="A0A1G5DAJ1"/>
<dbReference type="GO" id="GO:0005737">
    <property type="term" value="C:cytoplasm"/>
    <property type="evidence" value="ECO:0007669"/>
    <property type="project" value="TreeGrafter"/>
</dbReference>
<dbReference type="SUPFAM" id="SSF51690">
    <property type="entry name" value="Nicotinate/Quinolinate PRTase C-terminal domain-like"/>
    <property type="match status" value="1"/>
</dbReference>
<dbReference type="GO" id="GO:0009435">
    <property type="term" value="P:NAD+ biosynthetic process"/>
    <property type="evidence" value="ECO:0007669"/>
    <property type="project" value="UniProtKB-UniPathway"/>
</dbReference>
<feature type="domain" description="Quinolinate phosphoribosyl transferase C-terminal" evidence="14">
    <location>
        <begin position="108"/>
        <end position="273"/>
    </location>
</feature>
<comment type="catalytic activity">
    <reaction evidence="10">
        <text>nicotinate beta-D-ribonucleotide + CO2 + diphosphate = quinolinate + 5-phospho-alpha-D-ribose 1-diphosphate + 2 H(+)</text>
        <dbReference type="Rhea" id="RHEA:12733"/>
        <dbReference type="ChEBI" id="CHEBI:15378"/>
        <dbReference type="ChEBI" id="CHEBI:16526"/>
        <dbReference type="ChEBI" id="CHEBI:29959"/>
        <dbReference type="ChEBI" id="CHEBI:33019"/>
        <dbReference type="ChEBI" id="CHEBI:57502"/>
        <dbReference type="ChEBI" id="CHEBI:58017"/>
        <dbReference type="EC" id="2.4.2.19"/>
    </reaction>
</comment>
<comment type="subunit">
    <text evidence="4">Hexamer formed by 3 homodimers.</text>
</comment>
<comment type="pathway">
    <text evidence="2">Cofactor biosynthesis; NAD(+) biosynthesis; nicotinate D-ribonucleotide from quinolinate: step 1/1.</text>
</comment>
<dbReference type="Pfam" id="PF02749">
    <property type="entry name" value="QRPTase_N"/>
    <property type="match status" value="1"/>
</dbReference>
<evidence type="ECO:0000256" key="12">
    <source>
        <dbReference type="PIRNR" id="PIRNR006250"/>
    </source>
</evidence>
<evidence type="ECO:0000256" key="10">
    <source>
        <dbReference type="ARBA" id="ARBA00047445"/>
    </source>
</evidence>
<dbReference type="GO" id="GO:0004514">
    <property type="term" value="F:nicotinate-nucleotide diphosphorylase (carboxylating) activity"/>
    <property type="evidence" value="ECO:0007669"/>
    <property type="project" value="UniProtKB-EC"/>
</dbReference>
<feature type="binding site" evidence="13">
    <location>
        <begin position="129"/>
        <end position="131"/>
    </location>
    <ligand>
        <name>substrate</name>
    </ligand>
</feature>
<proteinExistence type="inferred from homology"/>
<dbReference type="CDD" id="cd01572">
    <property type="entry name" value="QPRTase"/>
    <property type="match status" value="1"/>
</dbReference>
<evidence type="ECO:0000256" key="9">
    <source>
        <dbReference type="ARBA" id="ARBA00033102"/>
    </source>
</evidence>
<evidence type="ECO:0000256" key="1">
    <source>
        <dbReference type="ARBA" id="ARBA00003237"/>
    </source>
</evidence>
<evidence type="ECO:0000256" key="8">
    <source>
        <dbReference type="ARBA" id="ARBA00022679"/>
    </source>
</evidence>
<feature type="binding site" evidence="13">
    <location>
        <begin position="237"/>
        <end position="239"/>
    </location>
    <ligand>
        <name>substrate</name>
    </ligand>
</feature>
<dbReference type="PANTHER" id="PTHR32179">
    <property type="entry name" value="NICOTINATE-NUCLEOTIDE PYROPHOSPHORYLASE [CARBOXYLATING]"/>
    <property type="match status" value="1"/>
</dbReference>
<dbReference type="FunFam" id="3.20.20.70:FF:000030">
    <property type="entry name" value="Nicotinate-nucleotide pyrophosphorylase, carboxylating"/>
    <property type="match status" value="1"/>
</dbReference>
<dbReference type="InterPro" id="IPR002638">
    <property type="entry name" value="Quinolinate_PRibosylTrfase_C"/>
</dbReference>
<dbReference type="RefSeq" id="WP_092209775.1">
    <property type="nucleotide sequence ID" value="NZ_FMUX01000004.1"/>
</dbReference>
<keyword evidence="8 12" id="KW-0808">Transferase</keyword>
<evidence type="ECO:0000259" key="15">
    <source>
        <dbReference type="Pfam" id="PF02749"/>
    </source>
</evidence>
<evidence type="ECO:0000256" key="6">
    <source>
        <dbReference type="ARBA" id="ARBA00022642"/>
    </source>
</evidence>
<sequence length="274" mass="29339">MNMMTEELIRLALAEDIGTGDITTDFLIPEGETGSGVLVAKERLMVAGTATAAACFTFLDSGCRVEVVAGDGCWVDKGDVILKVEGTLRALLKGERTALNFLQRLSGIATHVSRYAEMVKGLPVRLVDTRKTTPGWRVLEKEAVRVGGAFNHRMALYDGVMIKDNHISVSGGIGPAVETVRRSISHLVKVEVEVTNFDELEEALAAGADVIMLDNMAMEDVKKAAALVGGRAMTEVSGNITDENLRAYAESGVDVISSGALTHQARSVDISMRM</sequence>
<dbReference type="InterPro" id="IPR037128">
    <property type="entry name" value="Quinolinate_PRibosylTase_N_sf"/>
</dbReference>
<dbReference type="UniPathway" id="UPA00253">
    <property type="reaction ID" value="UER00331"/>
</dbReference>
<organism evidence="16 17">
    <name type="scientific">Desulfoluna spongiiphila</name>
    <dbReference type="NCBI Taxonomy" id="419481"/>
    <lineage>
        <taxon>Bacteria</taxon>
        <taxon>Pseudomonadati</taxon>
        <taxon>Thermodesulfobacteriota</taxon>
        <taxon>Desulfobacteria</taxon>
        <taxon>Desulfobacterales</taxon>
        <taxon>Desulfolunaceae</taxon>
        <taxon>Desulfoluna</taxon>
    </lineage>
</organism>
<dbReference type="EC" id="2.4.2.19" evidence="5"/>
<dbReference type="GO" id="GO:0034213">
    <property type="term" value="P:quinolinate catabolic process"/>
    <property type="evidence" value="ECO:0007669"/>
    <property type="project" value="TreeGrafter"/>
</dbReference>
<dbReference type="OrthoDB" id="9782546at2"/>
<keyword evidence="17" id="KW-1185">Reference proteome</keyword>